<reference evidence="4 5" key="1">
    <citation type="submission" date="2018-08" db="EMBL/GenBank/DDBJ databases">
        <title>Draft genome sequence of Pseudoalteromonas donghaensis HJ51.</title>
        <authorList>
            <person name="Oh J."/>
            <person name="Roh D."/>
        </authorList>
    </citation>
    <scope>NUCLEOTIDE SEQUENCE [LARGE SCALE GENOMIC DNA]</scope>
    <source>
        <strain evidence="4 5">HJ51</strain>
    </source>
</reference>
<proteinExistence type="inferred from homology"/>
<comment type="similarity">
    <text evidence="2">Belongs to the bacterial solute-binding protein 1 family.</text>
</comment>
<dbReference type="Gene3D" id="3.40.190.10">
    <property type="entry name" value="Periplasmic binding protein-like II"/>
    <property type="match status" value="2"/>
</dbReference>
<dbReference type="GO" id="GO:0042597">
    <property type="term" value="C:periplasmic space"/>
    <property type="evidence" value="ECO:0007669"/>
    <property type="project" value="UniProtKB-SubCell"/>
</dbReference>
<keyword evidence="3" id="KW-0732">Signal</keyword>
<dbReference type="Proteomes" id="UP000264605">
    <property type="component" value="Chromosome"/>
</dbReference>
<organism evidence="4 5">
    <name type="scientific">Pseudoalteromonas lipolytica</name>
    <dbReference type="NCBI Taxonomy" id="570156"/>
    <lineage>
        <taxon>Bacteria</taxon>
        <taxon>Pseudomonadati</taxon>
        <taxon>Pseudomonadota</taxon>
        <taxon>Gammaproteobacteria</taxon>
        <taxon>Alteromonadales</taxon>
        <taxon>Pseudoalteromonadaceae</taxon>
        <taxon>Pseudoalteromonas</taxon>
    </lineage>
</organism>
<dbReference type="SUPFAM" id="SSF53850">
    <property type="entry name" value="Periplasmic binding protein-like II"/>
    <property type="match status" value="1"/>
</dbReference>
<dbReference type="PANTHER" id="PTHR43649:SF12">
    <property type="entry name" value="DIACETYLCHITOBIOSE BINDING PROTEIN DASA"/>
    <property type="match status" value="1"/>
</dbReference>
<name>A0AAD0S2E6_9GAMM</name>
<dbReference type="InterPro" id="IPR006059">
    <property type="entry name" value="SBP"/>
</dbReference>
<dbReference type="PANTHER" id="PTHR43649">
    <property type="entry name" value="ARABINOSE-BINDING PROTEIN-RELATED"/>
    <property type="match status" value="1"/>
</dbReference>
<comment type="subcellular location">
    <subcellularLocation>
        <location evidence="1">Periplasm</location>
    </subcellularLocation>
</comment>
<evidence type="ECO:0000313" key="5">
    <source>
        <dbReference type="Proteomes" id="UP000264605"/>
    </source>
</evidence>
<sequence length="457" mass="51687">MERPFLKSIKLLLAAIALFSPVSIASATLQYWQQANINWQSEAGSHINILADEQPAFLALKPYIPLFEQLTGISVGFHALEQSQMRSRRHQDLSEGLGLYDVLPMGITFLGEAQNQGWIEPLQPYLDNPLITDKTWYQLEDISERSLTLCKIDNKLYSLPFDFSAPIYFYRKDLFERFNLEVPDTYEQLHATKIKLQRAIDADSKLAGMHAFASRTLPGAGLNTWTVLPVMRAYGAEVLNEQGISTFDSPQTAQSLKMYRNLVTGYGNPENSRLLHFYEIRQLFKHGKLASAILASHFYNEIDTAEESDIWNKWEAAPLPKGPVARETSPWAWAFAINSHSNKKIAAWLFIQWATSEQTAALLSTGGSPPRQKVWHEKLFTLVNKPGFNNAMLWVFEHATPDRLQAGMVEFPVIGEIISQTFSQIFYGADIKQLIKSTDAKINANMHALKTQTKSSQ</sequence>
<evidence type="ECO:0000313" key="4">
    <source>
        <dbReference type="EMBL" id="AXV64886.1"/>
    </source>
</evidence>
<dbReference type="Pfam" id="PF01547">
    <property type="entry name" value="SBP_bac_1"/>
    <property type="match status" value="1"/>
</dbReference>
<evidence type="ECO:0000256" key="3">
    <source>
        <dbReference type="SAM" id="SignalP"/>
    </source>
</evidence>
<evidence type="ECO:0000256" key="1">
    <source>
        <dbReference type="ARBA" id="ARBA00004418"/>
    </source>
</evidence>
<protein>
    <submittedName>
        <fullName evidence="4">Extracellular solute-binding protein</fullName>
    </submittedName>
</protein>
<dbReference type="KEGG" id="pdj:D0907_06080"/>
<dbReference type="AlphaFoldDB" id="A0AAD0S2E6"/>
<gene>
    <name evidence="4" type="ORF">D0907_06080</name>
</gene>
<dbReference type="EMBL" id="CP032090">
    <property type="protein sequence ID" value="AXV64886.1"/>
    <property type="molecule type" value="Genomic_DNA"/>
</dbReference>
<feature type="chain" id="PRO_5042130056" evidence="3">
    <location>
        <begin position="26"/>
        <end position="457"/>
    </location>
</feature>
<dbReference type="InterPro" id="IPR050490">
    <property type="entry name" value="Bact_solute-bd_prot1"/>
</dbReference>
<evidence type="ECO:0000256" key="2">
    <source>
        <dbReference type="ARBA" id="ARBA00008520"/>
    </source>
</evidence>
<accession>A0AAD0S2E6</accession>
<feature type="signal peptide" evidence="3">
    <location>
        <begin position="1"/>
        <end position="25"/>
    </location>
</feature>